<feature type="short sequence motif" description="Q motif" evidence="6">
    <location>
        <begin position="86"/>
        <end position="114"/>
    </location>
</feature>
<gene>
    <name evidence="11" type="ORF">GCM10009786_24330</name>
</gene>
<keyword evidence="3" id="KW-0347">Helicase</keyword>
<dbReference type="EMBL" id="BAAAOP010000012">
    <property type="protein sequence ID" value="GAA2189781.1"/>
    <property type="molecule type" value="Genomic_DNA"/>
</dbReference>
<dbReference type="Pfam" id="PF00270">
    <property type="entry name" value="DEAD"/>
    <property type="match status" value="1"/>
</dbReference>
<evidence type="ECO:0008006" key="13">
    <source>
        <dbReference type="Google" id="ProtNLM"/>
    </source>
</evidence>
<feature type="compositionally biased region" description="Basic residues" evidence="7">
    <location>
        <begin position="20"/>
        <end position="30"/>
    </location>
</feature>
<dbReference type="Pfam" id="PF00271">
    <property type="entry name" value="Helicase_C"/>
    <property type="match status" value="1"/>
</dbReference>
<keyword evidence="2" id="KW-0378">Hydrolase</keyword>
<evidence type="ECO:0000256" key="3">
    <source>
        <dbReference type="ARBA" id="ARBA00022806"/>
    </source>
</evidence>
<name>A0ABN3B8S8_9MICO</name>
<accession>A0ABN3B8S8</accession>
<feature type="domain" description="Helicase C-terminal" evidence="9">
    <location>
        <begin position="335"/>
        <end position="484"/>
    </location>
</feature>
<evidence type="ECO:0000256" key="7">
    <source>
        <dbReference type="SAM" id="MobiDB-lite"/>
    </source>
</evidence>
<reference evidence="11 12" key="1">
    <citation type="journal article" date="2019" name="Int. J. Syst. Evol. Microbiol.">
        <title>The Global Catalogue of Microorganisms (GCM) 10K type strain sequencing project: providing services to taxonomists for standard genome sequencing and annotation.</title>
        <authorList>
            <consortium name="The Broad Institute Genomics Platform"/>
            <consortium name="The Broad Institute Genome Sequencing Center for Infectious Disease"/>
            <person name="Wu L."/>
            <person name="Ma J."/>
        </authorList>
    </citation>
    <scope>NUCLEOTIDE SEQUENCE [LARGE SCALE GENOMIC DNA]</scope>
    <source>
        <strain evidence="11 12">JCM 14919</strain>
    </source>
</reference>
<dbReference type="PANTHER" id="PTHR47959">
    <property type="entry name" value="ATP-DEPENDENT RNA HELICASE RHLE-RELATED"/>
    <property type="match status" value="1"/>
</dbReference>
<sequence>MAQKRRGGFKPPANYDPNRKPKGAGGHRGRRTEPGVAPVERAKRAEKDAPGPTKERAASSPVQPRSAVPAQRLDARRTTAADVAGLAFGDLGLGGNLVRVLGELGADRPFPIQAATIPDAIDGRDVLGRARTGSGKTIAFGAALVERLLRLKAQGAFASDPKPSAAKKQRGVRDTRLATRKPKALILAPTRELALQIDRTVQPLARSVGFYTAQLVGGVPVDPQIHALQRGVDIVIGTPGRVEDLVTRRRLDLREVLVSVIDEADHMCDLGFLEPVQGVLRQTARGGQRLLFSATLDASVSALVAEFLDDPAVHEAEEAAAMPVEHRVFVVRRAHKDEVITELASAHGRTIVFCRTRAYAEQVAEMLSTAGLKVTALHGNLSQARRELNLAKFTSGKASVLVATDVAARGLHVDDVDLVVQADPPEDAKVYLHRAGRTARAGKTGSVVLVIPPTRQARTREMLDEVDVGASFFGEVEPGFGKRFLR</sequence>
<dbReference type="PROSITE" id="PS51194">
    <property type="entry name" value="HELICASE_CTER"/>
    <property type="match status" value="1"/>
</dbReference>
<dbReference type="SMART" id="SM00487">
    <property type="entry name" value="DEXDc"/>
    <property type="match status" value="1"/>
</dbReference>
<evidence type="ECO:0000256" key="5">
    <source>
        <dbReference type="ARBA" id="ARBA00038437"/>
    </source>
</evidence>
<dbReference type="InterPro" id="IPR027417">
    <property type="entry name" value="P-loop_NTPase"/>
</dbReference>
<dbReference type="InterPro" id="IPR001650">
    <property type="entry name" value="Helicase_C-like"/>
</dbReference>
<dbReference type="PROSITE" id="PS51192">
    <property type="entry name" value="HELICASE_ATP_BIND_1"/>
    <property type="match status" value="1"/>
</dbReference>
<evidence type="ECO:0000313" key="11">
    <source>
        <dbReference type="EMBL" id="GAA2189781.1"/>
    </source>
</evidence>
<evidence type="ECO:0000256" key="6">
    <source>
        <dbReference type="PROSITE-ProRule" id="PRU00552"/>
    </source>
</evidence>
<evidence type="ECO:0000256" key="1">
    <source>
        <dbReference type="ARBA" id="ARBA00022741"/>
    </source>
</evidence>
<dbReference type="PROSITE" id="PS51195">
    <property type="entry name" value="Q_MOTIF"/>
    <property type="match status" value="1"/>
</dbReference>
<evidence type="ECO:0000256" key="4">
    <source>
        <dbReference type="ARBA" id="ARBA00022840"/>
    </source>
</evidence>
<dbReference type="Proteomes" id="UP001501084">
    <property type="component" value="Unassembled WGS sequence"/>
</dbReference>
<keyword evidence="1" id="KW-0547">Nucleotide-binding</keyword>
<dbReference type="InterPro" id="IPR050079">
    <property type="entry name" value="DEAD_box_RNA_helicase"/>
</dbReference>
<dbReference type="CDD" id="cd00268">
    <property type="entry name" value="DEADc"/>
    <property type="match status" value="1"/>
</dbReference>
<dbReference type="PANTHER" id="PTHR47959:SF13">
    <property type="entry name" value="ATP-DEPENDENT RNA HELICASE RHLE"/>
    <property type="match status" value="1"/>
</dbReference>
<evidence type="ECO:0000313" key="12">
    <source>
        <dbReference type="Proteomes" id="UP001501084"/>
    </source>
</evidence>
<dbReference type="CDD" id="cd18787">
    <property type="entry name" value="SF2_C_DEAD"/>
    <property type="match status" value="1"/>
</dbReference>
<dbReference type="Gene3D" id="3.40.50.300">
    <property type="entry name" value="P-loop containing nucleotide triphosphate hydrolases"/>
    <property type="match status" value="2"/>
</dbReference>
<dbReference type="InterPro" id="IPR044742">
    <property type="entry name" value="DEAD/DEAH_RhlB"/>
</dbReference>
<protein>
    <recommendedName>
        <fullName evidence="13">RNA helicase</fullName>
    </recommendedName>
</protein>
<dbReference type="InterPro" id="IPR011545">
    <property type="entry name" value="DEAD/DEAH_box_helicase_dom"/>
</dbReference>
<dbReference type="SMART" id="SM00490">
    <property type="entry name" value="HELICc"/>
    <property type="match status" value="1"/>
</dbReference>
<evidence type="ECO:0000259" key="10">
    <source>
        <dbReference type="PROSITE" id="PS51195"/>
    </source>
</evidence>
<dbReference type="InterPro" id="IPR014014">
    <property type="entry name" value="RNA_helicase_DEAD_Q_motif"/>
</dbReference>
<feature type="domain" description="DEAD-box RNA helicase Q" evidence="10">
    <location>
        <begin position="86"/>
        <end position="114"/>
    </location>
</feature>
<evidence type="ECO:0000256" key="2">
    <source>
        <dbReference type="ARBA" id="ARBA00022801"/>
    </source>
</evidence>
<feature type="compositionally biased region" description="Basic and acidic residues" evidence="7">
    <location>
        <begin position="40"/>
        <end position="57"/>
    </location>
</feature>
<keyword evidence="4" id="KW-0067">ATP-binding</keyword>
<dbReference type="SUPFAM" id="SSF52540">
    <property type="entry name" value="P-loop containing nucleoside triphosphate hydrolases"/>
    <property type="match status" value="1"/>
</dbReference>
<evidence type="ECO:0000259" key="9">
    <source>
        <dbReference type="PROSITE" id="PS51194"/>
    </source>
</evidence>
<keyword evidence="12" id="KW-1185">Reference proteome</keyword>
<organism evidence="11 12">
    <name type="scientific">Leucobacter alluvii</name>
    <dbReference type="NCBI Taxonomy" id="340321"/>
    <lineage>
        <taxon>Bacteria</taxon>
        <taxon>Bacillati</taxon>
        <taxon>Actinomycetota</taxon>
        <taxon>Actinomycetes</taxon>
        <taxon>Micrococcales</taxon>
        <taxon>Microbacteriaceae</taxon>
        <taxon>Leucobacter</taxon>
    </lineage>
</organism>
<dbReference type="RefSeq" id="WP_346058461.1">
    <property type="nucleotide sequence ID" value="NZ_BAAAOP010000012.1"/>
</dbReference>
<proteinExistence type="inferred from homology"/>
<feature type="region of interest" description="Disordered" evidence="7">
    <location>
        <begin position="1"/>
        <end position="74"/>
    </location>
</feature>
<dbReference type="InterPro" id="IPR014001">
    <property type="entry name" value="Helicase_ATP-bd"/>
</dbReference>
<evidence type="ECO:0000259" key="8">
    <source>
        <dbReference type="PROSITE" id="PS51192"/>
    </source>
</evidence>
<feature type="domain" description="Helicase ATP-binding" evidence="8">
    <location>
        <begin position="117"/>
        <end position="314"/>
    </location>
</feature>
<comment type="caution">
    <text evidence="11">The sequence shown here is derived from an EMBL/GenBank/DDBJ whole genome shotgun (WGS) entry which is preliminary data.</text>
</comment>
<comment type="similarity">
    <text evidence="5">Belongs to the DEAD box helicase family.</text>
</comment>